<sequence length="143" mass="15216">MVGLVVLQAAAEGAHVNAGGEHLKGCVRLNNACNLVSSSRSCEDACGGFAYLKIETTSKYFCYSTMEMQKIIMVVLVVLLAATGGALFNAGGEHPKGCVRLKNACNLASCNSSCKDTGGGICISKDVCCRWAWMRSWRAGWLQ</sequence>
<protein>
    <submittedName>
        <fullName evidence="2">Uncharacterized protein</fullName>
    </submittedName>
</protein>
<proteinExistence type="predicted"/>
<keyword evidence="1" id="KW-1133">Transmembrane helix</keyword>
<reference evidence="2" key="1">
    <citation type="journal article" date="2019" name="Sci. Rep.">
        <title>Draft genome of Tanacetum cinerariifolium, the natural source of mosquito coil.</title>
        <authorList>
            <person name="Yamashiro T."/>
            <person name="Shiraishi A."/>
            <person name="Satake H."/>
            <person name="Nakayama K."/>
        </authorList>
    </citation>
    <scope>NUCLEOTIDE SEQUENCE</scope>
</reference>
<comment type="caution">
    <text evidence="2">The sequence shown here is derived from an EMBL/GenBank/DDBJ whole genome shotgun (WGS) entry which is preliminary data.</text>
</comment>
<evidence type="ECO:0000256" key="1">
    <source>
        <dbReference type="SAM" id="Phobius"/>
    </source>
</evidence>
<dbReference type="EMBL" id="BKCJ010354066">
    <property type="protein sequence ID" value="GFA00246.1"/>
    <property type="molecule type" value="Genomic_DNA"/>
</dbReference>
<feature type="transmembrane region" description="Helical" evidence="1">
    <location>
        <begin position="71"/>
        <end position="92"/>
    </location>
</feature>
<keyword evidence="1" id="KW-0812">Transmembrane</keyword>
<name>A0A699IZX3_TANCI</name>
<keyword evidence="1" id="KW-0472">Membrane</keyword>
<accession>A0A699IZX3</accession>
<dbReference type="AlphaFoldDB" id="A0A699IZX3"/>
<organism evidence="2">
    <name type="scientific">Tanacetum cinerariifolium</name>
    <name type="common">Dalmatian daisy</name>
    <name type="synonym">Chrysanthemum cinerariifolium</name>
    <dbReference type="NCBI Taxonomy" id="118510"/>
    <lineage>
        <taxon>Eukaryota</taxon>
        <taxon>Viridiplantae</taxon>
        <taxon>Streptophyta</taxon>
        <taxon>Embryophyta</taxon>
        <taxon>Tracheophyta</taxon>
        <taxon>Spermatophyta</taxon>
        <taxon>Magnoliopsida</taxon>
        <taxon>eudicotyledons</taxon>
        <taxon>Gunneridae</taxon>
        <taxon>Pentapetalae</taxon>
        <taxon>asterids</taxon>
        <taxon>campanulids</taxon>
        <taxon>Asterales</taxon>
        <taxon>Asteraceae</taxon>
        <taxon>Asteroideae</taxon>
        <taxon>Anthemideae</taxon>
        <taxon>Anthemidinae</taxon>
        <taxon>Tanacetum</taxon>
    </lineage>
</organism>
<evidence type="ECO:0000313" key="2">
    <source>
        <dbReference type="EMBL" id="GFA00246.1"/>
    </source>
</evidence>
<gene>
    <name evidence="2" type="ORF">Tci_572218</name>
</gene>